<evidence type="ECO:0000313" key="10">
    <source>
        <dbReference type="Proteomes" id="UP000765160"/>
    </source>
</evidence>
<dbReference type="InterPro" id="IPR052017">
    <property type="entry name" value="TSUP"/>
</dbReference>
<evidence type="ECO:0000256" key="3">
    <source>
        <dbReference type="ARBA" id="ARBA00022448"/>
    </source>
</evidence>
<keyword evidence="3" id="KW-0813">Transport</keyword>
<dbReference type="Pfam" id="PF01925">
    <property type="entry name" value="TauE"/>
    <property type="match status" value="1"/>
</dbReference>
<dbReference type="InterPro" id="IPR002781">
    <property type="entry name" value="TM_pro_TauE-like"/>
</dbReference>
<evidence type="ECO:0000256" key="2">
    <source>
        <dbReference type="ARBA" id="ARBA00009142"/>
    </source>
</evidence>
<reference evidence="9 10" key="1">
    <citation type="submission" date="2020-03" db="EMBL/GenBank/DDBJ databases">
        <title>Roseomonas selenitidurans sp. nov. isolated from soil.</title>
        <authorList>
            <person name="Liu H."/>
        </authorList>
    </citation>
    <scope>NUCLEOTIDE SEQUENCE [LARGE SCALE GENOMIC DNA]</scope>
    <source>
        <strain evidence="9 10">JCM 15073</strain>
    </source>
</reference>
<comment type="subcellular location">
    <subcellularLocation>
        <location evidence="1 8">Cell membrane</location>
        <topology evidence="1 8">Multi-pass membrane protein</topology>
    </subcellularLocation>
</comment>
<evidence type="ECO:0000256" key="4">
    <source>
        <dbReference type="ARBA" id="ARBA00022475"/>
    </source>
</evidence>
<feature type="transmembrane region" description="Helical" evidence="8">
    <location>
        <begin position="97"/>
        <end position="116"/>
    </location>
</feature>
<keyword evidence="10" id="KW-1185">Reference proteome</keyword>
<evidence type="ECO:0000256" key="7">
    <source>
        <dbReference type="ARBA" id="ARBA00023136"/>
    </source>
</evidence>
<evidence type="ECO:0000256" key="1">
    <source>
        <dbReference type="ARBA" id="ARBA00004651"/>
    </source>
</evidence>
<proteinExistence type="inferred from homology"/>
<dbReference type="EMBL" id="JAAVTX010000009">
    <property type="protein sequence ID" value="NKE48307.1"/>
    <property type="molecule type" value="Genomic_DNA"/>
</dbReference>
<evidence type="ECO:0000313" key="9">
    <source>
        <dbReference type="EMBL" id="NKE48307.1"/>
    </source>
</evidence>
<dbReference type="Proteomes" id="UP000765160">
    <property type="component" value="Unassembled WGS sequence"/>
</dbReference>
<feature type="transmembrane region" description="Helical" evidence="8">
    <location>
        <begin position="7"/>
        <end position="36"/>
    </location>
</feature>
<comment type="caution">
    <text evidence="9">The sequence shown here is derived from an EMBL/GenBank/DDBJ whole genome shotgun (WGS) entry which is preliminary data.</text>
</comment>
<evidence type="ECO:0000256" key="5">
    <source>
        <dbReference type="ARBA" id="ARBA00022692"/>
    </source>
</evidence>
<keyword evidence="6 8" id="KW-1133">Transmembrane helix</keyword>
<comment type="similarity">
    <text evidence="2 8">Belongs to the 4-toluene sulfonate uptake permease (TSUP) (TC 2.A.102) family.</text>
</comment>
<name>A0ABX1F7M8_9PROT</name>
<dbReference type="PANTHER" id="PTHR30269">
    <property type="entry name" value="TRANSMEMBRANE PROTEIN YFCA"/>
    <property type="match status" value="1"/>
</dbReference>
<accession>A0ABX1F7M8</accession>
<gene>
    <name evidence="9" type="ORF">HB662_26255</name>
</gene>
<evidence type="ECO:0000256" key="8">
    <source>
        <dbReference type="RuleBase" id="RU363041"/>
    </source>
</evidence>
<dbReference type="RefSeq" id="WP_168054569.1">
    <property type="nucleotide sequence ID" value="NZ_JAATJR010000009.1"/>
</dbReference>
<keyword evidence="7 8" id="KW-0472">Membrane</keyword>
<feature type="transmembrane region" description="Helical" evidence="8">
    <location>
        <begin position="168"/>
        <end position="187"/>
    </location>
</feature>
<keyword evidence="4 8" id="KW-1003">Cell membrane</keyword>
<keyword evidence="5 8" id="KW-0812">Transmembrane</keyword>
<feature type="transmembrane region" description="Helical" evidence="8">
    <location>
        <begin position="42"/>
        <end position="60"/>
    </location>
</feature>
<sequence length="244" mass="25208">MLTGTVLMILAGALAGGFVSGLAGFGTGLVALGVWLMVVEPAMAATLVVLCSVVAHLLTIRSVWQAVDRARIWPMLAAGLAGVPVGTLLLGQVDPQAFRAGIGVLLLGFSGFMLLGRYRPRLRWGGRGADAVVGFCGGVLGGLAGLSGPLPTIWATLRGWGKDERRGVFQAFNFTVLAAALAWHAASGLITRDFAALALVALPGTLLGTWLGALAYRRLSDQHFHEVVLGLLALSGISLVASSL</sequence>
<protein>
    <recommendedName>
        <fullName evidence="8">Probable membrane transporter protein</fullName>
    </recommendedName>
</protein>
<dbReference type="PANTHER" id="PTHR30269:SF37">
    <property type="entry name" value="MEMBRANE TRANSPORTER PROTEIN"/>
    <property type="match status" value="1"/>
</dbReference>
<organism evidence="9 10">
    <name type="scientific">Falsiroseomonas frigidaquae</name>
    <dbReference type="NCBI Taxonomy" id="487318"/>
    <lineage>
        <taxon>Bacteria</taxon>
        <taxon>Pseudomonadati</taxon>
        <taxon>Pseudomonadota</taxon>
        <taxon>Alphaproteobacteria</taxon>
        <taxon>Acetobacterales</taxon>
        <taxon>Roseomonadaceae</taxon>
        <taxon>Falsiroseomonas</taxon>
    </lineage>
</organism>
<feature type="transmembrane region" description="Helical" evidence="8">
    <location>
        <begin position="194"/>
        <end position="216"/>
    </location>
</feature>
<feature type="transmembrane region" description="Helical" evidence="8">
    <location>
        <begin position="128"/>
        <end position="148"/>
    </location>
</feature>
<feature type="transmembrane region" description="Helical" evidence="8">
    <location>
        <begin position="72"/>
        <end position="91"/>
    </location>
</feature>
<evidence type="ECO:0000256" key="6">
    <source>
        <dbReference type="ARBA" id="ARBA00022989"/>
    </source>
</evidence>